<protein>
    <submittedName>
        <fullName evidence="2">Unplaced genomic scaffold K443scaffold_1, whole genome shotgun sequence</fullName>
    </submittedName>
</protein>
<dbReference type="STRING" id="1095629.A0A0C9XYW9"/>
<name>A0A0C9XYW9_9AGAR</name>
<reference evidence="3" key="2">
    <citation type="submission" date="2015-01" db="EMBL/GenBank/DDBJ databases">
        <title>Evolutionary Origins and Diversification of the Mycorrhizal Mutualists.</title>
        <authorList>
            <consortium name="DOE Joint Genome Institute"/>
            <consortium name="Mycorrhizal Genomics Consortium"/>
            <person name="Kohler A."/>
            <person name="Kuo A."/>
            <person name="Nagy L.G."/>
            <person name="Floudas D."/>
            <person name="Copeland A."/>
            <person name="Barry K.W."/>
            <person name="Cichocki N."/>
            <person name="Veneault-Fourrey C."/>
            <person name="LaButti K."/>
            <person name="Lindquist E.A."/>
            <person name="Lipzen A."/>
            <person name="Lundell T."/>
            <person name="Morin E."/>
            <person name="Murat C."/>
            <person name="Riley R."/>
            <person name="Ohm R."/>
            <person name="Sun H."/>
            <person name="Tunlid A."/>
            <person name="Henrissat B."/>
            <person name="Grigoriev I.V."/>
            <person name="Hibbett D.S."/>
            <person name="Martin F."/>
        </authorList>
    </citation>
    <scope>NUCLEOTIDE SEQUENCE [LARGE SCALE GENOMIC DNA]</scope>
    <source>
        <strain evidence="3">LaAM-08-1</strain>
    </source>
</reference>
<organism evidence="2 3">
    <name type="scientific">Laccaria amethystina LaAM-08-1</name>
    <dbReference type="NCBI Taxonomy" id="1095629"/>
    <lineage>
        <taxon>Eukaryota</taxon>
        <taxon>Fungi</taxon>
        <taxon>Dikarya</taxon>
        <taxon>Basidiomycota</taxon>
        <taxon>Agaricomycotina</taxon>
        <taxon>Agaricomycetes</taxon>
        <taxon>Agaricomycetidae</taxon>
        <taxon>Agaricales</taxon>
        <taxon>Agaricineae</taxon>
        <taxon>Hydnangiaceae</taxon>
        <taxon>Laccaria</taxon>
    </lineage>
</organism>
<keyword evidence="1" id="KW-0472">Membrane</keyword>
<dbReference type="HOGENOM" id="CLU_918506_0_0_1"/>
<evidence type="ECO:0000313" key="3">
    <source>
        <dbReference type="Proteomes" id="UP000054477"/>
    </source>
</evidence>
<dbReference type="OrthoDB" id="5340910at2759"/>
<dbReference type="EMBL" id="KN838536">
    <property type="protein sequence ID" value="KIK10126.1"/>
    <property type="molecule type" value="Genomic_DNA"/>
</dbReference>
<reference evidence="2 3" key="1">
    <citation type="submission" date="2014-04" db="EMBL/GenBank/DDBJ databases">
        <authorList>
            <consortium name="DOE Joint Genome Institute"/>
            <person name="Kuo A."/>
            <person name="Kohler A."/>
            <person name="Nagy L.G."/>
            <person name="Floudas D."/>
            <person name="Copeland A."/>
            <person name="Barry K.W."/>
            <person name="Cichocki N."/>
            <person name="Veneault-Fourrey C."/>
            <person name="LaButti K."/>
            <person name="Lindquist E.A."/>
            <person name="Lipzen A."/>
            <person name="Lundell T."/>
            <person name="Morin E."/>
            <person name="Murat C."/>
            <person name="Sun H."/>
            <person name="Tunlid A."/>
            <person name="Henrissat B."/>
            <person name="Grigoriev I.V."/>
            <person name="Hibbett D.S."/>
            <person name="Martin F."/>
            <person name="Nordberg H.P."/>
            <person name="Cantor M.N."/>
            <person name="Hua S.X."/>
        </authorList>
    </citation>
    <scope>NUCLEOTIDE SEQUENCE [LARGE SCALE GENOMIC DNA]</scope>
    <source>
        <strain evidence="2 3">LaAM-08-1</strain>
    </source>
</reference>
<dbReference type="Proteomes" id="UP000054477">
    <property type="component" value="Unassembled WGS sequence"/>
</dbReference>
<evidence type="ECO:0000256" key="1">
    <source>
        <dbReference type="SAM" id="Phobius"/>
    </source>
</evidence>
<accession>A0A0C9XYW9</accession>
<keyword evidence="3" id="KW-1185">Reference proteome</keyword>
<proteinExistence type="predicted"/>
<dbReference type="AlphaFoldDB" id="A0A0C9XYW9"/>
<gene>
    <name evidence="2" type="ORF">K443DRAFT_81695</name>
</gene>
<sequence length="303" mass="32796">MPVIHLSLRSAFPTDATSSSSLKPEYIAGFVIVGVLVLAVAIWLGVRKYRKHALAKRESQLGAAFLSVRGIRPEDEKVESAGNPGQGFSRNQMGPAIVLPDRVLARPGVATREEIINFHRQSGNFPQAFSAKPFSFALSAGSPRSSTLEPTVPNRTSVFRNSFMSGSSSQNRFSVMSTASSSSSFTVGTARKVRQLFSPVLPDEFLLTKLGEHLTVVQSFDDGWCVVGRENNAMLHTAKSLFTQTPVAENNVELGVVPAWCFLKPVKGLRAERPVRSTSLGITVQMDGPGIASRGDLVSWSNF</sequence>
<feature type="transmembrane region" description="Helical" evidence="1">
    <location>
        <begin position="26"/>
        <end position="46"/>
    </location>
</feature>
<evidence type="ECO:0000313" key="2">
    <source>
        <dbReference type="EMBL" id="KIK10126.1"/>
    </source>
</evidence>
<keyword evidence="1" id="KW-0812">Transmembrane</keyword>
<keyword evidence="1" id="KW-1133">Transmembrane helix</keyword>